<keyword evidence="5" id="KW-0472">Membrane</keyword>
<evidence type="ECO:0000313" key="7">
    <source>
        <dbReference type="EMBL" id="CDW55056.1"/>
    </source>
</evidence>
<dbReference type="STRING" id="36087.A0A077Z4N3"/>
<sequence length="419" mass="47501">MVLTLLGLAYKQRRVALMLAYVGWEFDGFCAQNNVKNTVEAVLFRALMKTKLVESREKADFHICGRTDKFVSALRQVVSLNVRSALNEEFGVSPRNEVKECSFSPSLKELDYPSILNACLPQSVKVIAWAPVSPQFSARFCCKGRTYKYFFPKGNLNIQAMDIASRHLVGSHDFRNFCKIDSGSNVVQHCVRTVRTARVYCLVPSELQNAKSMCCFEVSANAFLRHQIRCIVAVLFAVGQSNESPSVRPKPIICQLLDVKEHPAKPNYCMATGEPLILCNTNFDNLEWQWNHKVLNEVRSRLQTHWIEHAIKSRVIEEMLEQLNEFDDPGDESALVSDIASFHLNILAMDTVSTLVPSSSCKSYRPLASRPTERTASLVLFFFCYFNACFVASLETKQAKSKIRTKRSRAICEDVQREQ</sequence>
<dbReference type="PANTHER" id="PTHR11142:SF5">
    <property type="entry name" value="TRNA PSEUDOURIDINE(38_39) SYNTHASE"/>
    <property type="match status" value="1"/>
</dbReference>
<keyword evidence="5" id="KW-0812">Transmembrane</keyword>
<name>A0A077Z4N3_TRITR</name>
<evidence type="ECO:0000256" key="2">
    <source>
        <dbReference type="ARBA" id="ARBA00022694"/>
    </source>
</evidence>
<protein>
    <recommendedName>
        <fullName evidence="4">tRNA pseudouridine synthase</fullName>
        <ecNumber evidence="4">5.4.99.12</ecNumber>
    </recommendedName>
</protein>
<dbReference type="InterPro" id="IPR001406">
    <property type="entry name" value="PsdUridine_synth_TruA"/>
</dbReference>
<dbReference type="GO" id="GO:0005634">
    <property type="term" value="C:nucleus"/>
    <property type="evidence" value="ECO:0007669"/>
    <property type="project" value="TreeGrafter"/>
</dbReference>
<dbReference type="GO" id="GO:1990481">
    <property type="term" value="P:mRNA pseudouridine synthesis"/>
    <property type="evidence" value="ECO:0007669"/>
    <property type="project" value="TreeGrafter"/>
</dbReference>
<dbReference type="EMBL" id="HG805934">
    <property type="protein sequence ID" value="CDW55056.1"/>
    <property type="molecule type" value="Genomic_DNA"/>
</dbReference>
<evidence type="ECO:0000256" key="4">
    <source>
        <dbReference type="RuleBase" id="RU003792"/>
    </source>
</evidence>
<dbReference type="GO" id="GO:0160147">
    <property type="term" value="F:tRNA pseudouridine(38-40) synthase activity"/>
    <property type="evidence" value="ECO:0007669"/>
    <property type="project" value="UniProtKB-EC"/>
</dbReference>
<reference evidence="7" key="1">
    <citation type="submission" date="2014-01" db="EMBL/GenBank/DDBJ databases">
        <authorList>
            <person name="Aslett M."/>
        </authorList>
    </citation>
    <scope>NUCLEOTIDE SEQUENCE</scope>
</reference>
<dbReference type="GO" id="GO:0003723">
    <property type="term" value="F:RNA binding"/>
    <property type="evidence" value="ECO:0007669"/>
    <property type="project" value="InterPro"/>
</dbReference>
<accession>A0A077Z4N3</accession>
<dbReference type="SUPFAM" id="SSF55120">
    <property type="entry name" value="Pseudouridine synthase"/>
    <property type="match status" value="1"/>
</dbReference>
<evidence type="ECO:0000259" key="6">
    <source>
        <dbReference type="Pfam" id="PF01416"/>
    </source>
</evidence>
<dbReference type="AlphaFoldDB" id="A0A077Z4N3"/>
<dbReference type="InterPro" id="IPR020094">
    <property type="entry name" value="TruA/RsuA/RluB/E/F_N"/>
</dbReference>
<dbReference type="GO" id="GO:0031119">
    <property type="term" value="P:tRNA pseudouridine synthesis"/>
    <property type="evidence" value="ECO:0007669"/>
    <property type="project" value="TreeGrafter"/>
</dbReference>
<dbReference type="Proteomes" id="UP000030665">
    <property type="component" value="Unassembled WGS sequence"/>
</dbReference>
<keyword evidence="3 4" id="KW-0413">Isomerase</keyword>
<proteinExistence type="inferred from homology"/>
<dbReference type="Pfam" id="PF01416">
    <property type="entry name" value="PseudoU_synth_1"/>
    <property type="match status" value="1"/>
</dbReference>
<dbReference type="HAMAP" id="MF_00171">
    <property type="entry name" value="TruA"/>
    <property type="match status" value="1"/>
</dbReference>
<evidence type="ECO:0000256" key="3">
    <source>
        <dbReference type="ARBA" id="ARBA00023235"/>
    </source>
</evidence>
<dbReference type="InterPro" id="IPR020103">
    <property type="entry name" value="PsdUridine_synth_cat_dom_sf"/>
</dbReference>
<dbReference type="Gene3D" id="3.30.70.660">
    <property type="entry name" value="Pseudouridine synthase I, catalytic domain, C-terminal subdomain"/>
    <property type="match status" value="1"/>
</dbReference>
<keyword evidence="2 4" id="KW-0819">tRNA processing</keyword>
<dbReference type="InterPro" id="IPR020097">
    <property type="entry name" value="PsdUridine_synth_TruA_a/b_dom"/>
</dbReference>
<keyword evidence="8" id="KW-1185">Reference proteome</keyword>
<dbReference type="PANTHER" id="PTHR11142">
    <property type="entry name" value="PSEUDOURIDYLATE SYNTHASE"/>
    <property type="match status" value="1"/>
</dbReference>
<gene>
    <name evidence="7" type="ORF">TTRE_0000332701</name>
</gene>
<dbReference type="OrthoDB" id="25767at2759"/>
<organism evidence="7 8">
    <name type="scientific">Trichuris trichiura</name>
    <name type="common">Whipworm</name>
    <name type="synonym">Trichocephalus trichiurus</name>
    <dbReference type="NCBI Taxonomy" id="36087"/>
    <lineage>
        <taxon>Eukaryota</taxon>
        <taxon>Metazoa</taxon>
        <taxon>Ecdysozoa</taxon>
        <taxon>Nematoda</taxon>
        <taxon>Enoplea</taxon>
        <taxon>Dorylaimia</taxon>
        <taxon>Trichinellida</taxon>
        <taxon>Trichuridae</taxon>
        <taxon>Trichuris</taxon>
    </lineage>
</organism>
<dbReference type="EC" id="5.4.99.12" evidence="4"/>
<reference evidence="7" key="2">
    <citation type="submission" date="2014-03" db="EMBL/GenBank/DDBJ databases">
        <title>The whipworm genome and dual-species transcriptomics of an intimate host-pathogen interaction.</title>
        <authorList>
            <person name="Foth B.J."/>
            <person name="Tsai I.J."/>
            <person name="Reid A.J."/>
            <person name="Bancroft A.J."/>
            <person name="Nichol S."/>
            <person name="Tracey A."/>
            <person name="Holroyd N."/>
            <person name="Cotton J.A."/>
            <person name="Stanley E.J."/>
            <person name="Zarowiecki M."/>
            <person name="Liu J.Z."/>
            <person name="Huckvale T."/>
            <person name="Cooper P.J."/>
            <person name="Grencis R.K."/>
            <person name="Berriman M."/>
        </authorList>
    </citation>
    <scope>NUCLEOTIDE SEQUENCE [LARGE SCALE GENOMIC DNA]</scope>
</reference>
<dbReference type="Gene3D" id="3.30.70.580">
    <property type="entry name" value="Pseudouridine synthase I, catalytic domain, N-terminal subdomain"/>
    <property type="match status" value="1"/>
</dbReference>
<comment type="catalytic activity">
    <reaction evidence="4">
        <text>uridine(38/39/40) in tRNA = pseudouridine(38/39/40) in tRNA</text>
        <dbReference type="Rhea" id="RHEA:22376"/>
        <dbReference type="Rhea" id="RHEA-COMP:10085"/>
        <dbReference type="Rhea" id="RHEA-COMP:10087"/>
        <dbReference type="ChEBI" id="CHEBI:65314"/>
        <dbReference type="ChEBI" id="CHEBI:65315"/>
        <dbReference type="EC" id="5.4.99.12"/>
    </reaction>
</comment>
<dbReference type="NCBIfam" id="TIGR00071">
    <property type="entry name" value="hisT_truA"/>
    <property type="match status" value="1"/>
</dbReference>
<dbReference type="FunFam" id="3.30.70.580:FF:000007">
    <property type="entry name" value="tRNA pseudouridine synthase"/>
    <property type="match status" value="1"/>
</dbReference>
<evidence type="ECO:0000256" key="1">
    <source>
        <dbReference type="ARBA" id="ARBA00009375"/>
    </source>
</evidence>
<evidence type="ECO:0000256" key="5">
    <source>
        <dbReference type="SAM" id="Phobius"/>
    </source>
</evidence>
<feature type="transmembrane region" description="Helical" evidence="5">
    <location>
        <begin position="375"/>
        <end position="394"/>
    </location>
</feature>
<comment type="similarity">
    <text evidence="1 4">Belongs to the tRNA pseudouridine synthase TruA family.</text>
</comment>
<keyword evidence="5" id="KW-1133">Transmembrane helix</keyword>
<evidence type="ECO:0000313" key="8">
    <source>
        <dbReference type="Proteomes" id="UP000030665"/>
    </source>
</evidence>
<dbReference type="GO" id="GO:0005737">
    <property type="term" value="C:cytoplasm"/>
    <property type="evidence" value="ECO:0007669"/>
    <property type="project" value="TreeGrafter"/>
</dbReference>
<dbReference type="InterPro" id="IPR020095">
    <property type="entry name" value="PsdUridine_synth_TruA_C"/>
</dbReference>
<feature type="domain" description="Pseudouridine synthase I TruA alpha/beta" evidence="6">
    <location>
        <begin position="164"/>
        <end position="284"/>
    </location>
</feature>